<dbReference type="EMBL" id="LGYO01000007">
    <property type="protein sequence ID" value="KNZ43142.1"/>
    <property type="molecule type" value="Genomic_DNA"/>
</dbReference>
<dbReference type="AlphaFoldDB" id="A0A0L6U478"/>
<dbReference type="Proteomes" id="UP000036873">
    <property type="component" value="Unassembled WGS sequence"/>
</dbReference>
<dbReference type="Pfam" id="PF09660">
    <property type="entry name" value="DUF2397"/>
    <property type="match status" value="1"/>
</dbReference>
<keyword evidence="1" id="KW-0175">Coiled coil</keyword>
<evidence type="ECO:0000313" key="3">
    <source>
        <dbReference type="Proteomes" id="UP000036873"/>
    </source>
</evidence>
<dbReference type="PATRIC" id="fig|52689.4.peg.3542"/>
<proteinExistence type="predicted"/>
<evidence type="ECO:0008006" key="4">
    <source>
        <dbReference type="Google" id="ProtNLM"/>
    </source>
</evidence>
<gene>
    <name evidence="2" type="ORF">AKG39_03075</name>
</gene>
<protein>
    <recommendedName>
        <fullName evidence="4">TIGR02677 family protein</fullName>
    </recommendedName>
</protein>
<name>A0A0L6U478_9FIRM</name>
<organism evidence="2 3">
    <name type="scientific">Acetobacterium bakii</name>
    <dbReference type="NCBI Taxonomy" id="52689"/>
    <lineage>
        <taxon>Bacteria</taxon>
        <taxon>Bacillati</taxon>
        <taxon>Bacillota</taxon>
        <taxon>Clostridia</taxon>
        <taxon>Eubacteriales</taxon>
        <taxon>Eubacteriaceae</taxon>
        <taxon>Acetobacterium</taxon>
    </lineage>
</organism>
<comment type="caution">
    <text evidence="2">The sequence shown here is derived from an EMBL/GenBank/DDBJ whole genome shotgun (WGS) entry which is preliminary data.</text>
</comment>
<evidence type="ECO:0000313" key="2">
    <source>
        <dbReference type="EMBL" id="KNZ43142.1"/>
    </source>
</evidence>
<dbReference type="NCBIfam" id="TIGR02677">
    <property type="entry name" value="TIGR02677 family protein"/>
    <property type="match status" value="1"/>
</dbReference>
<accession>A0A0L6U478</accession>
<evidence type="ECO:0000256" key="1">
    <source>
        <dbReference type="SAM" id="Coils"/>
    </source>
</evidence>
<reference evidence="3" key="1">
    <citation type="submission" date="2015-07" db="EMBL/GenBank/DDBJ databases">
        <title>Draft genome sequence of Acetobacterium bakii DSM 8293, a potential psychrophilic chemical producer through syngas fermentation.</title>
        <authorList>
            <person name="Song Y."/>
            <person name="Hwang S."/>
            <person name="Cho B.-K."/>
        </authorList>
    </citation>
    <scope>NUCLEOTIDE SEQUENCE [LARGE SCALE GENOMIC DNA]</scope>
    <source>
        <strain evidence="3">DSM 8239</strain>
    </source>
</reference>
<feature type="coiled-coil region" evidence="1">
    <location>
        <begin position="105"/>
        <end position="154"/>
    </location>
</feature>
<keyword evidence="3" id="KW-1185">Reference proteome</keyword>
<dbReference type="RefSeq" id="WP_050738886.1">
    <property type="nucleotide sequence ID" value="NZ_LGYO01000007.1"/>
</dbReference>
<sequence length="504" mass="59858">MKFEITGKLTKQIDEMRYLTVDNAWRYRSILRYFYMQYEKMKYWLYKEDIFEALKENDEFKAYTMDMCRQDLDVLLSWKNLSAIQDTAKVATVEEFKNKQFRYQLSEYSVEIERLTLRLENLFVESASLEPTLLERLREELKKLPQVAKQGEKEVGSWWSSLNSDFKRLNQNYQDYIRDLYSIKAEEMMKTKEFMIFKDKFIEYLRDFVKGLQNHANAIEHILKNLNAADIDRVLKKAIAYEVSIPRIDAEIDEVGISENIVGRWDSLNAWFLGSKGNESEAAKLMDITNDIIRKITRYASQISESRNNAINRKEEYRKLAELFDQCRDIKEAHQLSSMSFGIFQMKHIKSDHFRETESINSQIFEESPGVLALKPRVRGYQEKAQRTTIRSNREKKEAMRNRIRLERQIEEKTMENYVIDYCIDFASLPVIERHVRTTLLKWLSKGIGADKKGKTEDGRVFQVELPKERNRRCVLRCEDGNLEMPAYVIRFLDNTKESENERA</sequence>
<dbReference type="OrthoDB" id="1639410at2"/>
<dbReference type="InterPro" id="IPR013493">
    <property type="entry name" value="CHP02677"/>
</dbReference>
<dbReference type="STRING" id="52689.AKG39_03075"/>